<dbReference type="EMBL" id="JAGHQM010000663">
    <property type="protein sequence ID" value="KAH0559155.1"/>
    <property type="molecule type" value="Genomic_DNA"/>
</dbReference>
<dbReference type="Gene3D" id="3.40.1090.10">
    <property type="entry name" value="Cytosolic phospholipase A2 catalytic domain"/>
    <property type="match status" value="1"/>
</dbReference>
<proteinExistence type="predicted"/>
<dbReference type="InterPro" id="IPR016035">
    <property type="entry name" value="Acyl_Trfase/lysoPLipase"/>
</dbReference>
<organism evidence="6 7">
    <name type="scientific">Trichoglossum hirsutum</name>
    <dbReference type="NCBI Taxonomy" id="265104"/>
    <lineage>
        <taxon>Eukaryota</taxon>
        <taxon>Fungi</taxon>
        <taxon>Dikarya</taxon>
        <taxon>Ascomycota</taxon>
        <taxon>Pezizomycotina</taxon>
        <taxon>Geoglossomycetes</taxon>
        <taxon>Geoglossales</taxon>
        <taxon>Geoglossaceae</taxon>
        <taxon>Trichoglossum</taxon>
    </lineage>
</organism>
<evidence type="ECO:0000256" key="4">
    <source>
        <dbReference type="PROSITE-ProRule" id="PRU01161"/>
    </source>
</evidence>
<feature type="domain" description="PNPLA" evidence="5">
    <location>
        <begin position="24"/>
        <end position="268"/>
    </location>
</feature>
<gene>
    <name evidence="6" type="ORF">GP486_004307</name>
</gene>
<evidence type="ECO:0000256" key="1">
    <source>
        <dbReference type="ARBA" id="ARBA00022801"/>
    </source>
</evidence>
<feature type="active site" description="Proton acceptor" evidence="4">
    <location>
        <position position="255"/>
    </location>
</feature>
<accession>A0A9P8LBK9</accession>
<comment type="caution">
    <text evidence="6">The sequence shown here is derived from an EMBL/GenBank/DDBJ whole genome shotgun (WGS) entry which is preliminary data.</text>
</comment>
<protein>
    <recommendedName>
        <fullName evidence="5">PNPLA domain-containing protein</fullName>
    </recommendedName>
</protein>
<dbReference type="PANTHER" id="PTHR24185">
    <property type="entry name" value="CALCIUM-INDEPENDENT PHOSPHOLIPASE A2-GAMMA"/>
    <property type="match status" value="1"/>
</dbReference>
<dbReference type="Proteomes" id="UP000750711">
    <property type="component" value="Unassembled WGS sequence"/>
</dbReference>
<evidence type="ECO:0000313" key="7">
    <source>
        <dbReference type="Proteomes" id="UP000750711"/>
    </source>
</evidence>
<feature type="short sequence motif" description="GXSXG" evidence="4">
    <location>
        <begin position="73"/>
        <end position="77"/>
    </location>
</feature>
<feature type="short sequence motif" description="GXGXXG" evidence="4">
    <location>
        <begin position="28"/>
        <end position="33"/>
    </location>
</feature>
<dbReference type="GO" id="GO:0046486">
    <property type="term" value="P:glycerolipid metabolic process"/>
    <property type="evidence" value="ECO:0007669"/>
    <property type="project" value="UniProtKB-ARBA"/>
</dbReference>
<dbReference type="GO" id="GO:0016020">
    <property type="term" value="C:membrane"/>
    <property type="evidence" value="ECO:0007669"/>
    <property type="project" value="TreeGrafter"/>
</dbReference>
<dbReference type="InterPro" id="IPR002641">
    <property type="entry name" value="PNPLA_dom"/>
</dbReference>
<reference evidence="6" key="1">
    <citation type="submission" date="2021-03" db="EMBL/GenBank/DDBJ databases">
        <title>Comparative genomics and phylogenomic investigation of the class Geoglossomycetes provide insights into ecological specialization and systematics.</title>
        <authorList>
            <person name="Melie T."/>
            <person name="Pirro S."/>
            <person name="Miller A.N."/>
            <person name="Quandt A."/>
        </authorList>
    </citation>
    <scope>NUCLEOTIDE SEQUENCE</scope>
    <source>
        <strain evidence="6">CAQ_001_2017</strain>
    </source>
</reference>
<dbReference type="GO" id="GO:0019369">
    <property type="term" value="P:arachidonate metabolic process"/>
    <property type="evidence" value="ECO:0007669"/>
    <property type="project" value="TreeGrafter"/>
</dbReference>
<evidence type="ECO:0000313" key="6">
    <source>
        <dbReference type="EMBL" id="KAH0559155.1"/>
    </source>
</evidence>
<keyword evidence="1 4" id="KW-0378">Hydrolase</keyword>
<keyword evidence="3 4" id="KW-0443">Lipid metabolism</keyword>
<dbReference type="Pfam" id="PF01734">
    <property type="entry name" value="Patatin"/>
    <property type="match status" value="1"/>
</dbReference>
<keyword evidence="2 4" id="KW-0442">Lipid degradation</keyword>
<evidence type="ECO:0000256" key="2">
    <source>
        <dbReference type="ARBA" id="ARBA00022963"/>
    </source>
</evidence>
<name>A0A9P8LBK9_9PEZI</name>
<keyword evidence="7" id="KW-1185">Reference proteome</keyword>
<evidence type="ECO:0000256" key="3">
    <source>
        <dbReference type="ARBA" id="ARBA00023098"/>
    </source>
</evidence>
<dbReference type="GO" id="GO:0016042">
    <property type="term" value="P:lipid catabolic process"/>
    <property type="evidence" value="ECO:0007669"/>
    <property type="project" value="UniProtKB-UniRule"/>
</dbReference>
<dbReference type="PANTHER" id="PTHR24185:SF1">
    <property type="entry name" value="CALCIUM-INDEPENDENT PHOSPHOLIPASE A2-GAMMA"/>
    <property type="match status" value="1"/>
</dbReference>
<dbReference type="PROSITE" id="PS51635">
    <property type="entry name" value="PNPLA"/>
    <property type="match status" value="1"/>
</dbReference>
<dbReference type="AlphaFoldDB" id="A0A9P8LBK9"/>
<dbReference type="SUPFAM" id="SSF52151">
    <property type="entry name" value="FabD/lysophospholipase-like"/>
    <property type="match status" value="1"/>
</dbReference>
<sequence>MGPIVPTDSRTPVESIDSTRKLILSLDGGGIRGYFSLLVLQAIMHEVGELLPEGHLLKGTDLRPCEFFDYMAGTSTGGLIAIMLGRLNMTVEEGLEAYATFGDDVFGHPRQAHIRRKKPHRLSRQEKYDARKLRDAVVELVNKHRQDSGEKFVPNGGTHSCRVMVVALRDEIHQDSPYLLRSYEHKENESDEPQDFELNPGVPDDYYIWQVARATSAAPTYFEPMTIKSSRRAESGNESGTGGLREITQTHTFIDGAWGFNNPCCLAYREVTQMHRDRSRDAVGLLVSIGTGFRHNHKVITTRGRNHRAVFKMLIGAAMDYTSKEDAIEREMHALTDGDGGRRAVPWKRFQTPKVPAAQNNTSNARSILRLGRGRGEDSEPVPLGLLKLDDWRPKYLKPRSRNGRITLEFISGRTAEYLDRQEVRDQIREVASQLVKYKLSRSSQPSDTTAE</sequence>
<dbReference type="GO" id="GO:0047499">
    <property type="term" value="F:calcium-independent phospholipase A2 activity"/>
    <property type="evidence" value="ECO:0007669"/>
    <property type="project" value="TreeGrafter"/>
</dbReference>
<evidence type="ECO:0000259" key="5">
    <source>
        <dbReference type="PROSITE" id="PS51635"/>
    </source>
</evidence>
<feature type="active site" description="Nucleophile" evidence="4">
    <location>
        <position position="75"/>
    </location>
</feature>
<feature type="short sequence motif" description="DGA/G" evidence="4">
    <location>
        <begin position="255"/>
        <end position="257"/>
    </location>
</feature>